<keyword evidence="1" id="KW-0238">DNA-binding</keyword>
<dbReference type="InterPro" id="IPR009057">
    <property type="entry name" value="Homeodomain-like_sf"/>
</dbReference>
<evidence type="ECO:0000313" key="3">
    <source>
        <dbReference type="Proteomes" id="UP000515154"/>
    </source>
</evidence>
<dbReference type="PROSITE" id="PS51253">
    <property type="entry name" value="HTH_CENPB"/>
    <property type="match status" value="1"/>
</dbReference>
<dbReference type="KEGG" id="osn:115229026"/>
<dbReference type="SMART" id="SM00674">
    <property type="entry name" value="CENPB"/>
    <property type="match status" value="1"/>
</dbReference>
<gene>
    <name evidence="4" type="primary">LOC115229026</name>
</gene>
<evidence type="ECO:0000313" key="4">
    <source>
        <dbReference type="RefSeq" id="XP_029655313.1"/>
    </source>
</evidence>
<dbReference type="PANTHER" id="PTHR19303">
    <property type="entry name" value="TRANSPOSON"/>
    <property type="match status" value="1"/>
</dbReference>
<feature type="domain" description="HTH CENPB-type" evidence="2">
    <location>
        <begin position="66"/>
        <end position="137"/>
    </location>
</feature>
<organism evidence="3 4">
    <name type="scientific">Octopus sinensis</name>
    <name type="common">East Asian common octopus</name>
    <dbReference type="NCBI Taxonomy" id="2607531"/>
    <lineage>
        <taxon>Eukaryota</taxon>
        <taxon>Metazoa</taxon>
        <taxon>Spiralia</taxon>
        <taxon>Lophotrochozoa</taxon>
        <taxon>Mollusca</taxon>
        <taxon>Cephalopoda</taxon>
        <taxon>Coleoidea</taxon>
        <taxon>Octopodiformes</taxon>
        <taxon>Octopoda</taxon>
        <taxon>Incirrata</taxon>
        <taxon>Octopodidae</taxon>
        <taxon>Octopus</taxon>
    </lineage>
</organism>
<evidence type="ECO:0000259" key="2">
    <source>
        <dbReference type="PROSITE" id="PS51253"/>
    </source>
</evidence>
<dbReference type="GO" id="GO:0003677">
    <property type="term" value="F:DNA binding"/>
    <property type="evidence" value="ECO:0007669"/>
    <property type="project" value="UniProtKB-KW"/>
</dbReference>
<dbReference type="Proteomes" id="UP000515154">
    <property type="component" value="Unplaced"/>
</dbReference>
<dbReference type="Gene3D" id="1.10.10.60">
    <property type="entry name" value="Homeodomain-like"/>
    <property type="match status" value="2"/>
</dbReference>
<dbReference type="InterPro" id="IPR006600">
    <property type="entry name" value="HTH_CenpB_DNA-bd_dom"/>
</dbReference>
<evidence type="ECO:0000256" key="1">
    <source>
        <dbReference type="ARBA" id="ARBA00023125"/>
    </source>
</evidence>
<dbReference type="InterPro" id="IPR050863">
    <property type="entry name" value="CenT-Element_Derived"/>
</dbReference>
<accession>A0A6P7TU71</accession>
<dbReference type="Pfam" id="PF03221">
    <property type="entry name" value="HTH_Tnp_Tc5"/>
    <property type="match status" value="1"/>
</dbReference>
<dbReference type="AlphaFoldDB" id="A0A6P7TU71"/>
<dbReference type="RefSeq" id="XP_029655313.1">
    <property type="nucleotide sequence ID" value="XM_029799453.1"/>
</dbReference>
<keyword evidence="3" id="KW-1185">Reference proteome</keyword>
<dbReference type="GO" id="GO:0005634">
    <property type="term" value="C:nucleus"/>
    <property type="evidence" value="ECO:0007669"/>
    <property type="project" value="TreeGrafter"/>
</dbReference>
<dbReference type="PANTHER" id="PTHR19303:SF70">
    <property type="entry name" value="HTH CENPB-TYPE DOMAIN-CONTAINING PROTEIN"/>
    <property type="match status" value="1"/>
</dbReference>
<reference evidence="4" key="1">
    <citation type="submission" date="2025-08" db="UniProtKB">
        <authorList>
            <consortium name="RefSeq"/>
        </authorList>
    </citation>
    <scope>IDENTIFICATION</scope>
</reference>
<sequence length="241" mass="27691">MRKCTRLSFNEKRRIIAYMEENKSLTMDRIAYIFSSVLKKKISRRAVNDLRLGKEKIMSTDPIFSNKKRLSNLTYSVIDTELLTWMEYIELRGGFLDDNSILLKAKNIANIYGIKEFKASNGWLSKFKIRNNLKLRTLHGESGSIAVDQKQEIDAFTSLISAKIQQYNAENIYNADETGIFYKSIPSKSVSVIALLVHHNAFRPQMNDIKPIEQLCEKMSLHILITNNQVNVTYMKALNAG</sequence>
<name>A0A6P7TU71_9MOLL</name>
<dbReference type="SUPFAM" id="SSF46689">
    <property type="entry name" value="Homeodomain-like"/>
    <property type="match status" value="1"/>
</dbReference>
<proteinExistence type="predicted"/>
<protein>
    <submittedName>
        <fullName evidence="4">Tigger transposable element-derived protein 4-like</fullName>
    </submittedName>
</protein>